<dbReference type="SMART" id="SM00028">
    <property type="entry name" value="TPR"/>
    <property type="match status" value="6"/>
</dbReference>
<feature type="repeat" description="TPR" evidence="3">
    <location>
        <begin position="61"/>
        <end position="94"/>
    </location>
</feature>
<feature type="repeat" description="TPR" evidence="3">
    <location>
        <begin position="245"/>
        <end position="278"/>
    </location>
</feature>
<evidence type="ECO:0000256" key="4">
    <source>
        <dbReference type="SAM" id="Coils"/>
    </source>
</evidence>
<keyword evidence="7" id="KW-1185">Reference proteome</keyword>
<keyword evidence="2 3" id="KW-0802">TPR repeat</keyword>
<comment type="caution">
    <text evidence="6">The sequence shown here is derived from an EMBL/GenBank/DDBJ whole genome shotgun (WGS) entry which is preliminary data.</text>
</comment>
<protein>
    <submittedName>
        <fullName evidence="6">Tetratricopeptide repeat protein</fullName>
    </submittedName>
</protein>
<evidence type="ECO:0000313" key="6">
    <source>
        <dbReference type="EMBL" id="NDY95755.1"/>
    </source>
</evidence>
<proteinExistence type="predicted"/>
<dbReference type="RefSeq" id="WP_164211138.1">
    <property type="nucleotide sequence ID" value="NZ_JAAGSC010000040.1"/>
</dbReference>
<dbReference type="InterPro" id="IPR051012">
    <property type="entry name" value="CellSynth/LPSAsmb/PSIAsmb"/>
</dbReference>
<feature type="repeat" description="TPR" evidence="3">
    <location>
        <begin position="95"/>
        <end position="128"/>
    </location>
</feature>
<accession>A0A845V720</accession>
<feature type="repeat" description="TPR" evidence="3">
    <location>
        <begin position="129"/>
        <end position="162"/>
    </location>
</feature>
<dbReference type="Pfam" id="PF13432">
    <property type="entry name" value="TPR_16"/>
    <property type="match status" value="3"/>
</dbReference>
<dbReference type="PANTHER" id="PTHR45586:SF1">
    <property type="entry name" value="LIPOPOLYSACCHARIDE ASSEMBLY PROTEIN B"/>
    <property type="match status" value="1"/>
</dbReference>
<dbReference type="PROSITE" id="PS50005">
    <property type="entry name" value="TPR"/>
    <property type="match status" value="5"/>
</dbReference>
<dbReference type="InterPro" id="IPR011990">
    <property type="entry name" value="TPR-like_helical_dom_sf"/>
</dbReference>
<dbReference type="Proteomes" id="UP000484885">
    <property type="component" value="Unassembled WGS sequence"/>
</dbReference>
<name>A0A845V720_9GAMM</name>
<feature type="repeat" description="TPR" evidence="3">
    <location>
        <begin position="163"/>
        <end position="196"/>
    </location>
</feature>
<evidence type="ECO:0000256" key="1">
    <source>
        <dbReference type="ARBA" id="ARBA00022737"/>
    </source>
</evidence>
<dbReference type="AlphaFoldDB" id="A0A845V720"/>
<feature type="chain" id="PRO_5033025878" evidence="5">
    <location>
        <begin position="22"/>
        <end position="530"/>
    </location>
</feature>
<dbReference type="EMBL" id="JAAGSC010000040">
    <property type="protein sequence ID" value="NDY95755.1"/>
    <property type="molecule type" value="Genomic_DNA"/>
</dbReference>
<reference evidence="6 7" key="1">
    <citation type="submission" date="2020-02" db="EMBL/GenBank/DDBJ databases">
        <authorList>
            <person name="Zhang X.-Y."/>
        </authorList>
    </citation>
    <scope>NUCLEOTIDE SEQUENCE [LARGE SCALE GENOMIC DNA]</scope>
    <source>
        <strain evidence="6 7">C33</strain>
    </source>
</reference>
<dbReference type="PANTHER" id="PTHR45586">
    <property type="entry name" value="TPR REPEAT-CONTAINING PROTEIN PA4667"/>
    <property type="match status" value="1"/>
</dbReference>
<keyword evidence="5" id="KW-0732">Signal</keyword>
<evidence type="ECO:0000256" key="2">
    <source>
        <dbReference type="ARBA" id="ARBA00022803"/>
    </source>
</evidence>
<keyword evidence="4" id="KW-0175">Coiled coil</keyword>
<dbReference type="InterPro" id="IPR019734">
    <property type="entry name" value="TPR_rpt"/>
</dbReference>
<evidence type="ECO:0000256" key="3">
    <source>
        <dbReference type="PROSITE-ProRule" id="PRU00339"/>
    </source>
</evidence>
<dbReference type="SUPFAM" id="SSF48452">
    <property type="entry name" value="TPR-like"/>
    <property type="match status" value="2"/>
</dbReference>
<dbReference type="Gene3D" id="1.25.40.10">
    <property type="entry name" value="Tetratricopeptide repeat domain"/>
    <property type="match status" value="2"/>
</dbReference>
<feature type="signal peptide" evidence="5">
    <location>
        <begin position="1"/>
        <end position="21"/>
    </location>
</feature>
<evidence type="ECO:0000256" key="5">
    <source>
        <dbReference type="SAM" id="SignalP"/>
    </source>
</evidence>
<gene>
    <name evidence="6" type="ORF">G3I74_08450</name>
</gene>
<keyword evidence="1" id="KW-0677">Repeat</keyword>
<feature type="coiled-coil region" evidence="4">
    <location>
        <begin position="322"/>
        <end position="383"/>
    </location>
</feature>
<sequence>MRSPAILLMLLAVVLLQPLKAEVRDVDPVDRSDTPETVLEAIDAARAAIPAPAEAAPEVRSDAYGRLGDVLFAHGFSAQAEQAYRNARELNPSVADWHYLLGMLAIDRGELNQAVAHLDQAIERNPFDPVAFIRRGQTRLDQGRPEAAAPDFERALALAPDAPAALAGQGRVLLSRGDHAAAAELFERVLEISPEATRLHQPLAMAYRALGDVERAREQIERIGSGSEPIADPLLERVQRQSRSPQFYLEVGLQRAEAGDLDEARRLLAVAVQLAPDDPVMLENYGQVVARQGDLEEAAAAFERWIGLEVDAARAHFLLGQVRELQGALKAAEQAYQSALALAGDHVEAAEALAFLELEAGEFAQAERRFSRLLGDVEQAESARFGFWAALAMLAAGDCGRGENALEELSDRFPSDGDVLAALARVRATCGAVSAEGLEEALRWAEAVYQTAPTTDNSATLAMVFAALGQFDDAVDLQAQAMFEALKSGQLEARPDLRADMERYQAGRPAGVPFAPGYPGLPNPVEAENG</sequence>
<evidence type="ECO:0000313" key="7">
    <source>
        <dbReference type="Proteomes" id="UP000484885"/>
    </source>
</evidence>
<organism evidence="6 7">
    <name type="scientific">Wenzhouxiangella limi</name>
    <dbReference type="NCBI Taxonomy" id="2707351"/>
    <lineage>
        <taxon>Bacteria</taxon>
        <taxon>Pseudomonadati</taxon>
        <taxon>Pseudomonadota</taxon>
        <taxon>Gammaproteobacteria</taxon>
        <taxon>Chromatiales</taxon>
        <taxon>Wenzhouxiangellaceae</taxon>
        <taxon>Wenzhouxiangella</taxon>
    </lineage>
</organism>